<evidence type="ECO:0000256" key="1">
    <source>
        <dbReference type="ARBA" id="ARBA00004604"/>
    </source>
</evidence>
<dbReference type="GO" id="GO:0031120">
    <property type="term" value="P:snRNA pseudouridine synthesis"/>
    <property type="evidence" value="ECO:0007669"/>
    <property type="project" value="UniProtKB-UniRule"/>
</dbReference>
<reference evidence="8" key="1">
    <citation type="submission" date="2020-11" db="EMBL/GenBank/DDBJ databases">
        <title>Gallus gallus (Chicken) genome, bGalGal1, GRCg7b, maternal haplotype autosomes + Z &amp; W.</title>
        <authorList>
            <person name="Warren W."/>
            <person name="Formenti G."/>
            <person name="Fedrigo O."/>
            <person name="Haase B."/>
            <person name="Mountcastle J."/>
            <person name="Balacco J."/>
            <person name="Tracey A."/>
            <person name="Schneider V."/>
            <person name="Okimoto R."/>
            <person name="Cheng H."/>
            <person name="Hawken R."/>
            <person name="Howe K."/>
            <person name="Jarvis E.D."/>
        </authorList>
    </citation>
    <scope>NUCLEOTIDE SEQUENCE [LARGE SCALE GENOMIC DNA]</scope>
    <source>
        <strain evidence="8">Broiler</strain>
    </source>
</reference>
<dbReference type="InterPro" id="IPR018492">
    <property type="entry name" value="Ribosomal_eL8/Nhp2"/>
</dbReference>
<dbReference type="SUPFAM" id="SSF55315">
    <property type="entry name" value="L30e-like"/>
    <property type="match status" value="1"/>
</dbReference>
<dbReference type="InterPro" id="IPR002415">
    <property type="entry name" value="H/ACA_rnp_Nhp2-like"/>
</dbReference>
<comment type="function">
    <text evidence="6">Common component of the spliceosome and rRNA processing machinery.</text>
</comment>
<reference evidence="8" key="2">
    <citation type="submission" date="2025-08" db="UniProtKB">
        <authorList>
            <consortium name="Ensembl"/>
        </authorList>
    </citation>
    <scope>IDENTIFICATION</scope>
    <source>
        <strain evidence="8">broiler</strain>
    </source>
</reference>
<proteinExistence type="evidence at protein level"/>
<dbReference type="Ensembl" id="ENSGALT00010029316.1">
    <property type="protein sequence ID" value="ENSGALP00010017022.1"/>
    <property type="gene ID" value="ENSGALG00010012228.1"/>
</dbReference>
<dbReference type="PRINTS" id="PR00881">
    <property type="entry name" value="L7ARS6FAMILY"/>
</dbReference>
<dbReference type="GO" id="GO:0031429">
    <property type="term" value="C:box H/ACA snoRNP complex"/>
    <property type="evidence" value="ECO:0007669"/>
    <property type="project" value="UniProtKB-UniRule"/>
</dbReference>
<evidence type="ECO:0000313" key="8">
    <source>
        <dbReference type="Ensembl" id="ENSGALP00010017022.1"/>
    </source>
</evidence>
<evidence type="ECO:0000313" key="9">
    <source>
        <dbReference type="Proteomes" id="UP000000539"/>
    </source>
</evidence>
<evidence type="ECO:0007829" key="10">
    <source>
        <dbReference type="PeptideAtlas" id="A0A8V0YDL2"/>
    </source>
</evidence>
<accession>A0A8V0YDL2</accession>
<dbReference type="FunCoup" id="A0A8V0YDL2">
    <property type="interactions" value="1153"/>
</dbReference>
<dbReference type="GeneTree" id="ENSGT00550000074939"/>
<dbReference type="Gene3D" id="3.30.1330.30">
    <property type="match status" value="1"/>
</dbReference>
<protein>
    <recommendedName>
        <fullName evidence="6">H/ACA ribonucleoprotein complex subunit 2</fullName>
    </recommendedName>
    <alternativeName>
        <fullName evidence="6">Nucleolar protein family A member 2</fullName>
    </alternativeName>
</protein>
<dbReference type="GO" id="GO:0003723">
    <property type="term" value="F:RNA binding"/>
    <property type="evidence" value="ECO:0007669"/>
    <property type="project" value="UniProtKB-UniRule"/>
</dbReference>
<evidence type="ECO:0000256" key="4">
    <source>
        <dbReference type="ARBA" id="ARBA00023242"/>
    </source>
</evidence>
<evidence type="ECO:0000256" key="2">
    <source>
        <dbReference type="ARBA" id="ARBA00007337"/>
    </source>
</evidence>
<comment type="similarity">
    <text evidence="2 6">Belongs to the eukaryotic ribosomal protein eL8 family.</text>
</comment>
<dbReference type="InterPro" id="IPR004038">
    <property type="entry name" value="Ribosomal_eL8/eL30/eS12/Gad45"/>
</dbReference>
<evidence type="ECO:0000256" key="3">
    <source>
        <dbReference type="ARBA" id="ARBA00022884"/>
    </source>
</evidence>
<dbReference type="InterPro" id="IPR050257">
    <property type="entry name" value="eL8/uL1-like"/>
</dbReference>
<keyword evidence="9" id="KW-1185">Reference proteome</keyword>
<dbReference type="PRINTS" id="PR00883">
    <property type="entry name" value="NUCLEARHMG"/>
</dbReference>
<keyword evidence="4 6" id="KW-0539">Nucleus</keyword>
<evidence type="ECO:0000256" key="6">
    <source>
        <dbReference type="RuleBase" id="RU366039"/>
    </source>
</evidence>
<dbReference type="PANTHER" id="PTHR23105">
    <property type="entry name" value="RIBOSOMAL PROTEIN L7AE FAMILY MEMBER"/>
    <property type="match status" value="1"/>
</dbReference>
<evidence type="ECO:0000259" key="7">
    <source>
        <dbReference type="Pfam" id="PF01248"/>
    </source>
</evidence>
<dbReference type="Proteomes" id="UP000000539">
    <property type="component" value="Chromosome 13"/>
</dbReference>
<name>A0A8V0YDL2_CHICK</name>
<keyword evidence="3 6" id="KW-0694">RNA-binding</keyword>
<dbReference type="AlphaFoldDB" id="A0A8V0YDL2"/>
<organism evidence="8 9">
    <name type="scientific">Gallus gallus</name>
    <name type="common">Chicken</name>
    <dbReference type="NCBI Taxonomy" id="9031"/>
    <lineage>
        <taxon>Eukaryota</taxon>
        <taxon>Metazoa</taxon>
        <taxon>Chordata</taxon>
        <taxon>Craniata</taxon>
        <taxon>Vertebrata</taxon>
        <taxon>Euteleostomi</taxon>
        <taxon>Archelosauria</taxon>
        <taxon>Archosauria</taxon>
        <taxon>Dinosauria</taxon>
        <taxon>Saurischia</taxon>
        <taxon>Theropoda</taxon>
        <taxon>Coelurosauria</taxon>
        <taxon>Aves</taxon>
        <taxon>Neognathae</taxon>
        <taxon>Galloanserae</taxon>
        <taxon>Galliformes</taxon>
        <taxon>Phasianidae</taxon>
        <taxon>Phasianinae</taxon>
        <taxon>Gallus</taxon>
    </lineage>
</organism>
<reference evidence="8" key="3">
    <citation type="submission" date="2025-09" db="UniProtKB">
        <authorList>
            <consortium name="Ensembl"/>
        </authorList>
    </citation>
    <scope>IDENTIFICATION</scope>
    <source>
        <strain evidence="8">broiler</strain>
    </source>
</reference>
<comment type="subcellular location">
    <subcellularLocation>
        <location evidence="1 6">Nucleus</location>
        <location evidence="1 6">Nucleolus</location>
    </subcellularLocation>
</comment>
<keyword evidence="10" id="KW-1267">Proteomics identification</keyword>
<dbReference type="Pfam" id="PF01248">
    <property type="entry name" value="Ribosomal_L7Ae"/>
    <property type="match status" value="1"/>
</dbReference>
<feature type="domain" description="Ribosomal protein eL8/eL30/eS12/Gadd45" evidence="7">
    <location>
        <begin position="41"/>
        <end position="107"/>
    </location>
</feature>
<sequence length="250" mass="27148">MAREKQEEPAAEAAPELSYREQLEHLNPIAQPLASRKLTRKLYKCIRKAAKHKQIRRGVKEVQKFINKGEKGITVLAGDTLPIDVYCHIPIMCEDRNLPYAYVPSKSVRRSLCRLAAAGLLCTRAVLGKGAYMGHLAKHPVLGQCQSIKGANDHSPDVELFHDGTPELFAPVELSGAEPGQISFFSFSSELGPGCIQKGSTDQGVVLGDVPPCSDQGLEMVTAFSVPGEEWDTRGPCQALMARVSPAGQN</sequence>
<dbReference type="GO" id="GO:0000398">
    <property type="term" value="P:mRNA splicing, via spliceosome"/>
    <property type="evidence" value="ECO:0007669"/>
    <property type="project" value="UniProtKB-UniRule"/>
</dbReference>
<dbReference type="OrthoDB" id="5364946at2759"/>
<dbReference type="InterPro" id="IPR029064">
    <property type="entry name" value="Ribosomal_eL30-like_sf"/>
</dbReference>
<gene>
    <name evidence="8" type="primary">NHP2</name>
</gene>
<keyword evidence="5 6" id="KW-0687">Ribonucleoprotein</keyword>
<evidence type="ECO:0000256" key="5">
    <source>
        <dbReference type="ARBA" id="ARBA00023274"/>
    </source>
</evidence>
<comment type="function">
    <text evidence="6">Required for ribosome biogenesis. Part of a complex which catalyzes pseudouridylation of rRNA. This involves the isomerization of uridine such that the ribose is subsequently attached to C5, instead of the normal N1. Pseudouridine ('psi') residues may serve to stabilize the conformation of rRNAs.</text>
</comment>